<proteinExistence type="predicted"/>
<dbReference type="EMBL" id="JAMQBK010000117">
    <property type="protein sequence ID" value="MCM2374981.1"/>
    <property type="molecule type" value="Genomic_DNA"/>
</dbReference>
<dbReference type="SUPFAM" id="SSF49785">
    <property type="entry name" value="Galactose-binding domain-like"/>
    <property type="match status" value="1"/>
</dbReference>
<feature type="chain" id="PRO_5045091441" evidence="1">
    <location>
        <begin position="24"/>
        <end position="1240"/>
    </location>
</feature>
<gene>
    <name evidence="2" type="ORF">NB063_30535</name>
</gene>
<dbReference type="Gene3D" id="2.60.120.260">
    <property type="entry name" value="Galactose-binding domain-like"/>
    <property type="match status" value="2"/>
</dbReference>
<dbReference type="InterPro" id="IPR011050">
    <property type="entry name" value="Pectin_lyase_fold/virulence"/>
</dbReference>
<dbReference type="Proteomes" id="UP001202961">
    <property type="component" value="Unassembled WGS sequence"/>
</dbReference>
<evidence type="ECO:0000256" key="1">
    <source>
        <dbReference type="SAM" id="SignalP"/>
    </source>
</evidence>
<dbReference type="RefSeq" id="WP_250933346.1">
    <property type="nucleotide sequence ID" value="NZ_JAMQBK010000117.1"/>
</dbReference>
<dbReference type="PANTHER" id="PTHR36453:SF1">
    <property type="entry name" value="RIGHT HANDED BETA HELIX DOMAIN-CONTAINING PROTEIN"/>
    <property type="match status" value="1"/>
</dbReference>
<dbReference type="PANTHER" id="PTHR36453">
    <property type="entry name" value="SECRETED PROTEIN-RELATED"/>
    <property type="match status" value="1"/>
</dbReference>
<name>A0ABT0UFX9_9BACT</name>
<keyword evidence="1" id="KW-0732">Signal</keyword>
<organism evidence="2 3">
    <name type="scientific">Aporhodopirellula aestuarii</name>
    <dbReference type="NCBI Taxonomy" id="2950107"/>
    <lineage>
        <taxon>Bacteria</taxon>
        <taxon>Pseudomonadati</taxon>
        <taxon>Planctomycetota</taxon>
        <taxon>Planctomycetia</taxon>
        <taxon>Pirellulales</taxon>
        <taxon>Pirellulaceae</taxon>
        <taxon>Aporhodopirellula</taxon>
    </lineage>
</organism>
<evidence type="ECO:0000313" key="2">
    <source>
        <dbReference type="EMBL" id="MCM2374981.1"/>
    </source>
</evidence>
<dbReference type="InterPro" id="IPR012334">
    <property type="entry name" value="Pectin_lyas_fold"/>
</dbReference>
<comment type="caution">
    <text evidence="2">The sequence shown here is derived from an EMBL/GenBank/DDBJ whole genome shotgun (WGS) entry which is preliminary data.</text>
</comment>
<dbReference type="SUPFAM" id="SSF51126">
    <property type="entry name" value="Pectin lyase-like"/>
    <property type="match status" value="1"/>
</dbReference>
<keyword evidence="3" id="KW-1185">Reference proteome</keyword>
<dbReference type="Pfam" id="PF22633">
    <property type="entry name" value="F5_F8_type_C_2"/>
    <property type="match status" value="1"/>
</dbReference>
<feature type="signal peptide" evidence="1">
    <location>
        <begin position="1"/>
        <end position="23"/>
    </location>
</feature>
<reference evidence="2 3" key="1">
    <citation type="journal article" date="2022" name="Syst. Appl. Microbiol.">
        <title>Rhodopirellula aestuarii sp. nov., a novel member of the genus Rhodopirellula isolated from brackish sediments collected in the Tagus River estuary, Portugal.</title>
        <authorList>
            <person name="Vitorino I.R."/>
            <person name="Klimek D."/>
            <person name="Calusinska M."/>
            <person name="Lobo-da-Cunha A."/>
            <person name="Vasconcelos V."/>
            <person name="Lage O.M."/>
        </authorList>
    </citation>
    <scope>NUCLEOTIDE SEQUENCE [LARGE SCALE GENOMIC DNA]</scope>
    <source>
        <strain evidence="2 3">ICT_H3.1</strain>
    </source>
</reference>
<accession>A0ABT0UFX9</accession>
<evidence type="ECO:0000313" key="3">
    <source>
        <dbReference type="Proteomes" id="UP001202961"/>
    </source>
</evidence>
<sequence>MRSLRSFASCVFVSFCLLQTLSATILSFDASRRTSANGPLTRTKNASATYYVDASIGSDTNIGTSIERPLATIGAAANVARAGDSVLIRAGMYRETVTVPRSGTAESPIRFQAYQDEQVILSGCDPVTNWKRLGNSDIWEATVPPSPWPDGRGETLFVGGLLRFSAREKGEHDPLDLNRWGQIEKGQLTRESFVAHDLTGRGDDFFNGATVNFHVNDWTIERRQIADYDSATGRVTFDRPTGPISQKQRLGYYIDSSAKLLDAPREWFHKGHRIFYRTASGEDVNDFDIEVRRRAFAFDLRDRSHIILSGLTFRGASIQTNEQSNWNRYAGNRFYAYDKDNVGRFILGGSHNTFRDNEVSQTWGSALTVGHTNNQIINNYFHDIGYTGTARVVSMSGERHLVSHNTVSKFARSFLDGFPNDSEFAYNLFKDGGRLTWDTGVFDGDAGRGNGGRCIIHHNVFRSSERKGIFAAFYSGTDLVIHHNIIYDVGPNTVRHGYPNFLKYYHNTFIGPAPQMHTDVADTAVQTNINNNLMVATDRCFSLGVDCRGNHAYTPSDFISFDTFDFRLTPGSPAIDCGVVLPGINDNYTGAAPDAGALELGETMWKVGHDFRNPPTPKFQWKHLPGTNLFANGQFQFKPQMVAAESRQELTARHSTPDQTVTNGINSEEWLTEGSPTYIDGNAWNQFNIGVARFGNHAMRLLPGDSMRRTFTNLKPNTSYVVAANVKLTDRRIECSVPDEHHGTLNRGTHRGVKYVDGISPGGWICFDDVDFGVAGKYDQMELVFSRPPREPVETETLIEIRENNANGKRLGIFNAQANVHDSWYSAIADITPLEGKHRICLVPVSDNATTLRFANVRLRCSDIAPDHRFTMAARSFGRSDVKTTIGAADWLPNYESLTFTTGPTATSFELLLQNRGCYDAYLDRLAVYQHSPRKQLADDTEIQNELVDGDLVASDGEIRSGIGLDGNQWWQVSFPQTVTIGRIELSGRDRFSFKGKRHIRVTIWDRGRYQQGKLLWSKTWKADNDFWKSGVFILTGNEISENQSTRLASVPALLVRVETVGFESPTVKTLGLTNARIFADSTHPSNQNVAHRGKASQSSDHYVVDGKADLAINGDIFAAAQFTSTQFSKTPWWQVELDTSPTIDQIRIFNRTDAAERIGSFRVSVWDRHPDEGGHELWARNYFFSRGDIPPGGSLTIHGRDSDGNRRLDSVKKARVIRVQKTDNGMLSLVEVQVWAKDR</sequence>
<dbReference type="InterPro" id="IPR008979">
    <property type="entry name" value="Galactose-bd-like_sf"/>
</dbReference>
<dbReference type="Gene3D" id="2.160.20.10">
    <property type="entry name" value="Single-stranded right-handed beta-helix, Pectin lyase-like"/>
    <property type="match status" value="2"/>
</dbReference>
<protein>
    <submittedName>
        <fullName evidence="2">Carbohydrate-binding CenC domain protein</fullName>
    </submittedName>
</protein>